<dbReference type="GeneID" id="25470814"/>
<dbReference type="GO" id="GO:1902600">
    <property type="term" value="P:proton transmembrane transport"/>
    <property type="evidence" value="ECO:0007669"/>
    <property type="project" value="InterPro"/>
</dbReference>
<comment type="similarity">
    <text evidence="1">Belongs to the ATPase alpha/beta chains family.</text>
</comment>
<evidence type="ECO:0000256" key="1">
    <source>
        <dbReference type="ARBA" id="ARBA00008936"/>
    </source>
</evidence>
<keyword evidence="2" id="KW-0813">Transport</keyword>
<dbReference type="GO" id="GO:0005524">
    <property type="term" value="F:ATP binding"/>
    <property type="evidence" value="ECO:0007669"/>
    <property type="project" value="UniProtKB-KW"/>
</dbReference>
<dbReference type="SUPFAM" id="SSF50615">
    <property type="entry name" value="N-terminal domain of alpha and beta subunits of F1 ATP synthase"/>
    <property type="match status" value="1"/>
</dbReference>
<dbReference type="Gene3D" id="2.40.30.20">
    <property type="match status" value="1"/>
</dbReference>
<dbReference type="OrthoDB" id="9805536at2759"/>
<evidence type="ECO:0000313" key="3">
    <source>
        <dbReference type="EMBL" id="CDJ65524.1"/>
    </source>
</evidence>
<protein>
    <submittedName>
        <fullName evidence="3">ATP synthase subunit alpha, related</fullName>
    </submittedName>
</protein>
<dbReference type="Proteomes" id="UP000030754">
    <property type="component" value="Unassembled WGS sequence"/>
</dbReference>
<accession>U6MSV8</accession>
<organism evidence="3 4">
    <name type="scientific">Eimeria necatrix</name>
    <dbReference type="NCBI Taxonomy" id="51315"/>
    <lineage>
        <taxon>Eukaryota</taxon>
        <taxon>Sar</taxon>
        <taxon>Alveolata</taxon>
        <taxon>Apicomplexa</taxon>
        <taxon>Conoidasida</taxon>
        <taxon>Coccidia</taxon>
        <taxon>Eucoccidiorida</taxon>
        <taxon>Eimeriorina</taxon>
        <taxon>Eimeriidae</taxon>
        <taxon>Eimeria</taxon>
    </lineage>
</organism>
<dbReference type="InterPro" id="IPR023366">
    <property type="entry name" value="ATP_synth_asu-like_sf"/>
</dbReference>
<dbReference type="RefSeq" id="XP_013433991.1">
    <property type="nucleotide sequence ID" value="XM_013578537.1"/>
</dbReference>
<dbReference type="GO" id="GO:0046034">
    <property type="term" value="P:ATP metabolic process"/>
    <property type="evidence" value="ECO:0007669"/>
    <property type="project" value="InterPro"/>
</dbReference>
<reference evidence="3" key="2">
    <citation type="submission" date="2013-10" db="EMBL/GenBank/DDBJ databases">
        <authorList>
            <person name="Aslett M."/>
        </authorList>
    </citation>
    <scope>NUCLEOTIDE SEQUENCE [LARGE SCALE GENOMIC DNA]</scope>
    <source>
        <strain evidence="3">Houghton</strain>
    </source>
</reference>
<sequence>MAPLMRPLSSAAAACAARLSARLPAAAAAAAAAGPAAAAGQQQQRRLLHTSLNGAAATTISPSEMAKILEQRISGWTTQQSTAGEVGRVFSVGDGIARLLGLGNVRAGELIEFQSGAVGEGLGFRV</sequence>
<evidence type="ECO:0000313" key="4">
    <source>
        <dbReference type="Proteomes" id="UP000030754"/>
    </source>
</evidence>
<gene>
    <name evidence="3" type="ORF">ENH_00006230</name>
</gene>
<dbReference type="AlphaFoldDB" id="U6MSV8"/>
<proteinExistence type="inferred from homology"/>
<dbReference type="InterPro" id="IPR036121">
    <property type="entry name" value="ATPase_F1/V1/A1_a/bsu_N_sf"/>
</dbReference>
<dbReference type="EMBL" id="HG723190">
    <property type="protein sequence ID" value="CDJ65524.1"/>
    <property type="molecule type" value="Genomic_DNA"/>
</dbReference>
<reference evidence="3" key="1">
    <citation type="submission" date="2013-10" db="EMBL/GenBank/DDBJ databases">
        <title>Genomic analysis of the causative agents of coccidiosis in chickens.</title>
        <authorList>
            <person name="Reid A.J."/>
            <person name="Blake D."/>
            <person name="Billington K."/>
            <person name="Browne H."/>
            <person name="Dunn M."/>
            <person name="Hung S."/>
            <person name="Kawahara F."/>
            <person name="Miranda-Saavedra D."/>
            <person name="Mourier T."/>
            <person name="Nagra H."/>
            <person name="Otto T.D."/>
            <person name="Rawlings N."/>
            <person name="Sanchez A."/>
            <person name="Sanders M."/>
            <person name="Subramaniam C."/>
            <person name="Tay Y."/>
            <person name="Dear P."/>
            <person name="Doerig C."/>
            <person name="Gruber A."/>
            <person name="Parkinson J."/>
            <person name="Shirley M."/>
            <person name="Wan K.L."/>
            <person name="Berriman M."/>
            <person name="Tomley F."/>
            <person name="Pain A."/>
        </authorList>
    </citation>
    <scope>NUCLEOTIDE SEQUENCE [LARGE SCALE GENOMIC DNA]</scope>
    <source>
        <strain evidence="3">Houghton</strain>
    </source>
</reference>
<keyword evidence="4" id="KW-1185">Reference proteome</keyword>
<dbReference type="VEuPathDB" id="ToxoDB:ENH_00006230"/>
<name>U6MSV8_9EIME</name>
<evidence type="ECO:0000256" key="2">
    <source>
        <dbReference type="ARBA" id="ARBA00022448"/>
    </source>
</evidence>